<evidence type="ECO:0000256" key="2">
    <source>
        <dbReference type="ARBA" id="ARBA00023015"/>
    </source>
</evidence>
<dbReference type="AlphaFoldDB" id="A0A2P5BIS4"/>
<dbReference type="InterPro" id="IPR052610">
    <property type="entry name" value="bHLH_transcription_regulator"/>
</dbReference>
<keyword evidence="8" id="KW-1185">Reference proteome</keyword>
<evidence type="ECO:0000313" key="7">
    <source>
        <dbReference type="EMBL" id="PON48694.1"/>
    </source>
</evidence>
<evidence type="ECO:0000313" key="8">
    <source>
        <dbReference type="Proteomes" id="UP000237105"/>
    </source>
</evidence>
<dbReference type="PANTHER" id="PTHR45959">
    <property type="entry name" value="BHLH TRANSCRIPTION FACTOR"/>
    <property type="match status" value="1"/>
</dbReference>
<dbReference type="GO" id="GO:0005634">
    <property type="term" value="C:nucleus"/>
    <property type="evidence" value="ECO:0007669"/>
    <property type="project" value="UniProtKB-SubCell"/>
</dbReference>
<dbReference type="OrthoDB" id="1189238at2759"/>
<evidence type="ECO:0000256" key="1">
    <source>
        <dbReference type="ARBA" id="ARBA00004123"/>
    </source>
</evidence>
<comment type="subcellular location">
    <subcellularLocation>
        <location evidence="1">Nucleus</location>
    </subcellularLocation>
</comment>
<sequence>MDMTSSMWLSGPEVKDLILTDEYEVSSEFMTAAFLNEGLHHIFTSKSDSSSPFFTATNYSGTSCVSGILEKPNHSSSSTRSMLYHECSSFAPSFSNTVPKSFCQFNGNSIGAKNQDCNAGHFSCTNEEDRTTVGQVAKKRANNITKPATQLRDNVIAERKRRENLNQLFMALSALLPSLKKMDKSSILEEAIKYIKQLQEEEKKLIEVQSRDRVTESLAIMKKAEIFEVGDEISANTMEDSLLKIEAKMSGKHVLLRIHCQKQKGALAKALTEVEKLNLTVINSSALPFGNMTLDITIVAQVEKQCDFVVKDLVRSLRSAYFQQLIT</sequence>
<accession>A0A2P5BIS4</accession>
<protein>
    <submittedName>
        <fullName evidence="7">Basic helix-loop-helix transcription factor</fullName>
    </submittedName>
</protein>
<dbReference type="PANTHER" id="PTHR45959:SF73">
    <property type="entry name" value="TRANSCRIPTION FACTOR BHLH25"/>
    <property type="match status" value="1"/>
</dbReference>
<organism evidence="7 8">
    <name type="scientific">Parasponia andersonii</name>
    <name type="common">Sponia andersonii</name>
    <dbReference type="NCBI Taxonomy" id="3476"/>
    <lineage>
        <taxon>Eukaryota</taxon>
        <taxon>Viridiplantae</taxon>
        <taxon>Streptophyta</taxon>
        <taxon>Embryophyta</taxon>
        <taxon>Tracheophyta</taxon>
        <taxon>Spermatophyta</taxon>
        <taxon>Magnoliopsida</taxon>
        <taxon>eudicotyledons</taxon>
        <taxon>Gunneridae</taxon>
        <taxon>Pentapetalae</taxon>
        <taxon>rosids</taxon>
        <taxon>fabids</taxon>
        <taxon>Rosales</taxon>
        <taxon>Cannabaceae</taxon>
        <taxon>Parasponia</taxon>
    </lineage>
</organism>
<evidence type="ECO:0000256" key="5">
    <source>
        <dbReference type="SAM" id="Coils"/>
    </source>
</evidence>
<keyword evidence="4" id="KW-0539">Nucleus</keyword>
<dbReference type="PROSITE" id="PS50888">
    <property type="entry name" value="BHLH"/>
    <property type="match status" value="1"/>
</dbReference>
<evidence type="ECO:0000259" key="6">
    <source>
        <dbReference type="PROSITE" id="PS50888"/>
    </source>
</evidence>
<evidence type="ECO:0000256" key="3">
    <source>
        <dbReference type="ARBA" id="ARBA00023163"/>
    </source>
</evidence>
<comment type="caution">
    <text evidence="7">The sequence shown here is derived from an EMBL/GenBank/DDBJ whole genome shotgun (WGS) entry which is preliminary data.</text>
</comment>
<dbReference type="EMBL" id="JXTB01000272">
    <property type="protein sequence ID" value="PON48694.1"/>
    <property type="molecule type" value="Genomic_DNA"/>
</dbReference>
<feature type="domain" description="BHLH" evidence="6">
    <location>
        <begin position="149"/>
        <end position="198"/>
    </location>
</feature>
<keyword evidence="2" id="KW-0805">Transcription regulation</keyword>
<dbReference type="SMART" id="SM00353">
    <property type="entry name" value="HLH"/>
    <property type="match status" value="1"/>
</dbReference>
<gene>
    <name evidence="7" type="primary">PanBHLH62</name>
    <name evidence="7" type="ORF">PanWU01x14_235710</name>
</gene>
<dbReference type="Pfam" id="PF00010">
    <property type="entry name" value="HLH"/>
    <property type="match status" value="1"/>
</dbReference>
<proteinExistence type="predicted"/>
<name>A0A2P5BIS4_PARAD</name>
<dbReference type="InterPro" id="IPR036638">
    <property type="entry name" value="HLH_DNA-bd_sf"/>
</dbReference>
<reference evidence="8" key="1">
    <citation type="submission" date="2016-06" db="EMBL/GenBank/DDBJ databases">
        <title>Parallel loss of symbiosis genes in relatives of nitrogen-fixing non-legume Parasponia.</title>
        <authorList>
            <person name="Van Velzen R."/>
            <person name="Holmer R."/>
            <person name="Bu F."/>
            <person name="Rutten L."/>
            <person name="Van Zeijl A."/>
            <person name="Liu W."/>
            <person name="Santuari L."/>
            <person name="Cao Q."/>
            <person name="Sharma T."/>
            <person name="Shen D."/>
            <person name="Roswanjaya Y."/>
            <person name="Wardhani T."/>
            <person name="Kalhor M.S."/>
            <person name="Jansen J."/>
            <person name="Van den Hoogen J."/>
            <person name="Gungor B."/>
            <person name="Hartog M."/>
            <person name="Hontelez J."/>
            <person name="Verver J."/>
            <person name="Yang W.-C."/>
            <person name="Schijlen E."/>
            <person name="Repin R."/>
            <person name="Schilthuizen M."/>
            <person name="Schranz E."/>
            <person name="Heidstra R."/>
            <person name="Miyata K."/>
            <person name="Fedorova E."/>
            <person name="Kohlen W."/>
            <person name="Bisseling T."/>
            <person name="Smit S."/>
            <person name="Geurts R."/>
        </authorList>
    </citation>
    <scope>NUCLEOTIDE SEQUENCE [LARGE SCALE GENOMIC DNA]</scope>
    <source>
        <strain evidence="8">cv. WU1-14</strain>
    </source>
</reference>
<feature type="coiled-coil region" evidence="5">
    <location>
        <begin position="148"/>
        <end position="211"/>
    </location>
</feature>
<keyword evidence="5" id="KW-0175">Coiled coil</keyword>
<evidence type="ECO:0000256" key="4">
    <source>
        <dbReference type="ARBA" id="ARBA00023242"/>
    </source>
</evidence>
<dbReference type="STRING" id="3476.A0A2P5BIS4"/>
<keyword evidence="3" id="KW-0804">Transcription</keyword>
<dbReference type="InterPro" id="IPR011598">
    <property type="entry name" value="bHLH_dom"/>
</dbReference>
<dbReference type="Proteomes" id="UP000237105">
    <property type="component" value="Unassembled WGS sequence"/>
</dbReference>
<dbReference type="Gene3D" id="4.10.280.10">
    <property type="entry name" value="Helix-loop-helix DNA-binding domain"/>
    <property type="match status" value="1"/>
</dbReference>
<dbReference type="SUPFAM" id="SSF47459">
    <property type="entry name" value="HLH, helix-loop-helix DNA-binding domain"/>
    <property type="match status" value="1"/>
</dbReference>
<dbReference type="GO" id="GO:0046983">
    <property type="term" value="F:protein dimerization activity"/>
    <property type="evidence" value="ECO:0007669"/>
    <property type="project" value="InterPro"/>
</dbReference>